<proteinExistence type="predicted"/>
<evidence type="ECO:0000313" key="1">
    <source>
        <dbReference type="Proteomes" id="UP000887540"/>
    </source>
</evidence>
<dbReference type="Proteomes" id="UP000887540">
    <property type="component" value="Unplaced"/>
</dbReference>
<reference evidence="2" key="1">
    <citation type="submission" date="2022-11" db="UniProtKB">
        <authorList>
            <consortium name="WormBaseParasite"/>
        </authorList>
    </citation>
    <scope>IDENTIFICATION</scope>
</reference>
<organism evidence="1 2">
    <name type="scientific">Acrobeloides nanus</name>
    <dbReference type="NCBI Taxonomy" id="290746"/>
    <lineage>
        <taxon>Eukaryota</taxon>
        <taxon>Metazoa</taxon>
        <taxon>Ecdysozoa</taxon>
        <taxon>Nematoda</taxon>
        <taxon>Chromadorea</taxon>
        <taxon>Rhabditida</taxon>
        <taxon>Tylenchina</taxon>
        <taxon>Cephalobomorpha</taxon>
        <taxon>Cephaloboidea</taxon>
        <taxon>Cephalobidae</taxon>
        <taxon>Acrobeloides</taxon>
    </lineage>
</organism>
<protein>
    <submittedName>
        <fullName evidence="2">Uncharacterized protein</fullName>
    </submittedName>
</protein>
<dbReference type="WBParaSite" id="ACRNAN_scaffold9567.g13383.t1">
    <property type="protein sequence ID" value="ACRNAN_scaffold9567.g13383.t1"/>
    <property type="gene ID" value="ACRNAN_scaffold9567.g13383"/>
</dbReference>
<dbReference type="AlphaFoldDB" id="A0A914ER39"/>
<sequence>MHLGVMVIRIMYTNVAEMSAETDYLLTEIDNYLADALCLSPPWFVILLSKSTRDECLKLVGCYRENAVQIFVSSSMNV</sequence>
<name>A0A914ER39_9BILA</name>
<evidence type="ECO:0000313" key="2">
    <source>
        <dbReference type="WBParaSite" id="ACRNAN_scaffold9567.g13383.t1"/>
    </source>
</evidence>
<keyword evidence="1" id="KW-1185">Reference proteome</keyword>
<accession>A0A914ER39</accession>